<evidence type="ECO:0000313" key="3">
    <source>
        <dbReference type="Proteomes" id="UP000078492"/>
    </source>
</evidence>
<organism evidence="2 3">
    <name type="scientific">Trachymyrmex cornetzi</name>
    <dbReference type="NCBI Taxonomy" id="471704"/>
    <lineage>
        <taxon>Eukaryota</taxon>
        <taxon>Metazoa</taxon>
        <taxon>Ecdysozoa</taxon>
        <taxon>Arthropoda</taxon>
        <taxon>Hexapoda</taxon>
        <taxon>Insecta</taxon>
        <taxon>Pterygota</taxon>
        <taxon>Neoptera</taxon>
        <taxon>Endopterygota</taxon>
        <taxon>Hymenoptera</taxon>
        <taxon>Apocrita</taxon>
        <taxon>Aculeata</taxon>
        <taxon>Formicoidea</taxon>
        <taxon>Formicidae</taxon>
        <taxon>Myrmicinae</taxon>
        <taxon>Trachymyrmex</taxon>
    </lineage>
</organism>
<dbReference type="AlphaFoldDB" id="A0A151J9G3"/>
<sequence length="85" mass="10052">MDKRVKSASREEEERGQVTGVPTRDEAKRGERVLATVISRLEKRRARFVVRLEAGQMHLAFYREPFCKCPPVLQHRHRRHSEQAR</sequence>
<dbReference type="Proteomes" id="UP000078492">
    <property type="component" value="Unassembled WGS sequence"/>
</dbReference>
<feature type="region of interest" description="Disordered" evidence="1">
    <location>
        <begin position="1"/>
        <end position="28"/>
    </location>
</feature>
<dbReference type="EMBL" id="KQ979403">
    <property type="protein sequence ID" value="KYN21708.1"/>
    <property type="molecule type" value="Genomic_DNA"/>
</dbReference>
<reference evidence="2 3" key="1">
    <citation type="submission" date="2015-09" db="EMBL/GenBank/DDBJ databases">
        <title>Trachymyrmex cornetzi WGS genome.</title>
        <authorList>
            <person name="Nygaard S."/>
            <person name="Hu H."/>
            <person name="Boomsma J."/>
            <person name="Zhang G."/>
        </authorList>
    </citation>
    <scope>NUCLEOTIDE SEQUENCE [LARGE SCALE GENOMIC DNA]</scope>
    <source>
        <strain evidence="2">Tcor2-1</strain>
        <tissue evidence="2">Whole body</tissue>
    </source>
</reference>
<proteinExistence type="predicted"/>
<accession>A0A151J9G3</accession>
<evidence type="ECO:0000256" key="1">
    <source>
        <dbReference type="SAM" id="MobiDB-lite"/>
    </source>
</evidence>
<feature type="compositionally biased region" description="Basic and acidic residues" evidence="1">
    <location>
        <begin position="1"/>
        <end position="16"/>
    </location>
</feature>
<protein>
    <submittedName>
        <fullName evidence="2">Uncharacterized protein</fullName>
    </submittedName>
</protein>
<keyword evidence="3" id="KW-1185">Reference proteome</keyword>
<evidence type="ECO:0000313" key="2">
    <source>
        <dbReference type="EMBL" id="KYN21708.1"/>
    </source>
</evidence>
<name>A0A151J9G3_9HYME</name>
<gene>
    <name evidence="2" type="ORF">ALC57_05910</name>
</gene>